<accession>A0A1D1XEV7</accession>
<evidence type="ECO:0000313" key="2">
    <source>
        <dbReference type="EMBL" id="JAT40940.1"/>
    </source>
</evidence>
<proteinExistence type="predicted"/>
<name>A0A1D1XEV7_9ARAE</name>
<keyword evidence="1" id="KW-0732">Signal</keyword>
<evidence type="ECO:0000256" key="1">
    <source>
        <dbReference type="SAM" id="SignalP"/>
    </source>
</evidence>
<gene>
    <name evidence="2" type="primary">psbD_1</name>
    <name evidence="2" type="ORF">g.138342</name>
</gene>
<feature type="non-terminal residue" evidence="2">
    <location>
        <position position="1"/>
    </location>
</feature>
<reference evidence="2" key="1">
    <citation type="submission" date="2015-07" db="EMBL/GenBank/DDBJ databases">
        <title>Transcriptome Assembly of Anthurium amnicola.</title>
        <authorList>
            <person name="Suzuki J."/>
        </authorList>
    </citation>
    <scope>NUCLEOTIDE SEQUENCE</scope>
</reference>
<dbReference type="EMBL" id="GDJX01026996">
    <property type="protein sequence ID" value="JAT40940.1"/>
    <property type="molecule type" value="Transcribed_RNA"/>
</dbReference>
<organism evidence="2">
    <name type="scientific">Anthurium amnicola</name>
    <dbReference type="NCBI Taxonomy" id="1678845"/>
    <lineage>
        <taxon>Eukaryota</taxon>
        <taxon>Viridiplantae</taxon>
        <taxon>Streptophyta</taxon>
        <taxon>Embryophyta</taxon>
        <taxon>Tracheophyta</taxon>
        <taxon>Spermatophyta</taxon>
        <taxon>Magnoliopsida</taxon>
        <taxon>Liliopsida</taxon>
        <taxon>Araceae</taxon>
        <taxon>Pothoideae</taxon>
        <taxon>Potheae</taxon>
        <taxon>Anthurium</taxon>
    </lineage>
</organism>
<sequence length="155" mass="17037">IKMKFNLFLLLLATLLAVASSETFQILNSAGEQWEANKPGDPITLVEFGTLWRIVVQPGSNYEILVDADPSLALTYNGPGKKITIEKLKTPLDGSQLWKFIPKFAIGQVLAIRSVKGPGSQYAIPTKDNKFVQAGPDSKTQWTLHNLVMARVPNS</sequence>
<protein>
    <submittedName>
        <fullName evidence="2">Photosystem II D2 protein</fullName>
    </submittedName>
</protein>
<feature type="signal peptide" evidence="1">
    <location>
        <begin position="1"/>
        <end position="21"/>
    </location>
</feature>
<dbReference type="AlphaFoldDB" id="A0A1D1XEV7"/>
<feature type="chain" id="PRO_5008899428" evidence="1">
    <location>
        <begin position="22"/>
        <end position="155"/>
    </location>
</feature>